<keyword evidence="2" id="KW-0813">Transport</keyword>
<dbReference type="InterPro" id="IPR052157">
    <property type="entry name" value="BCAA_transport_permease"/>
</dbReference>
<dbReference type="GO" id="GO:0005886">
    <property type="term" value="C:plasma membrane"/>
    <property type="evidence" value="ECO:0007669"/>
    <property type="project" value="UniProtKB-SubCell"/>
</dbReference>
<dbReference type="HOGENOM" id="CLU_039929_3_0_0"/>
<evidence type="ECO:0000256" key="6">
    <source>
        <dbReference type="ARBA" id="ARBA00022970"/>
    </source>
</evidence>
<keyword evidence="12" id="KW-1185">Reference proteome</keyword>
<dbReference type="STRING" id="584708.Apau_0762"/>
<accession>E3CVD4</accession>
<keyword evidence="6" id="KW-0029">Amino-acid transport</keyword>
<evidence type="ECO:0000256" key="3">
    <source>
        <dbReference type="ARBA" id="ARBA00022475"/>
    </source>
</evidence>
<dbReference type="eggNOG" id="COG0559">
    <property type="taxonomic scope" value="Bacteria"/>
</dbReference>
<evidence type="ECO:0000256" key="7">
    <source>
        <dbReference type="ARBA" id="ARBA00022989"/>
    </source>
</evidence>
<feature type="transmembrane region" description="Helical" evidence="10">
    <location>
        <begin position="132"/>
        <end position="160"/>
    </location>
</feature>
<dbReference type="PaxDb" id="584708-Apau_0762"/>
<feature type="transmembrane region" description="Helical" evidence="10">
    <location>
        <begin position="93"/>
        <end position="112"/>
    </location>
</feature>
<keyword evidence="4" id="KW-0997">Cell inner membrane</keyword>
<dbReference type="GO" id="GO:0015188">
    <property type="term" value="F:L-isoleucine transmembrane transporter activity"/>
    <property type="evidence" value="ECO:0007669"/>
    <property type="project" value="TreeGrafter"/>
</dbReference>
<comment type="similarity">
    <text evidence="9">Belongs to the binding-protein-dependent transport system permease family. LivHM subfamily.</text>
</comment>
<dbReference type="GO" id="GO:1903806">
    <property type="term" value="P:L-isoleucine import across plasma membrane"/>
    <property type="evidence" value="ECO:0007669"/>
    <property type="project" value="TreeGrafter"/>
</dbReference>
<dbReference type="CDD" id="cd06582">
    <property type="entry name" value="TM_PBP1_LivH_like"/>
    <property type="match status" value="1"/>
</dbReference>
<keyword evidence="8 10" id="KW-0472">Membrane</keyword>
<comment type="subcellular location">
    <subcellularLocation>
        <location evidence="1">Cell membrane</location>
        <topology evidence="1">Multi-pass membrane protein</topology>
    </subcellularLocation>
</comment>
<dbReference type="PANTHER" id="PTHR11795">
    <property type="entry name" value="BRANCHED-CHAIN AMINO ACID TRANSPORT SYSTEM PERMEASE PROTEIN LIVH"/>
    <property type="match status" value="1"/>
</dbReference>
<dbReference type="OrthoDB" id="2085at2"/>
<evidence type="ECO:0000313" key="11">
    <source>
        <dbReference type="EMBL" id="EFQ23190.1"/>
    </source>
</evidence>
<feature type="transmembrane region" description="Helical" evidence="10">
    <location>
        <begin position="6"/>
        <end position="27"/>
    </location>
</feature>
<dbReference type="AlphaFoldDB" id="E3CVD4"/>
<evidence type="ECO:0000256" key="4">
    <source>
        <dbReference type="ARBA" id="ARBA00022519"/>
    </source>
</evidence>
<dbReference type="GO" id="GO:0005304">
    <property type="term" value="F:L-valine transmembrane transporter activity"/>
    <property type="evidence" value="ECO:0007669"/>
    <property type="project" value="TreeGrafter"/>
</dbReference>
<keyword evidence="7 10" id="KW-1133">Transmembrane helix</keyword>
<dbReference type="GO" id="GO:0015192">
    <property type="term" value="F:L-phenylalanine transmembrane transporter activity"/>
    <property type="evidence" value="ECO:0007669"/>
    <property type="project" value="TreeGrafter"/>
</dbReference>
<reference evidence="11 12" key="1">
    <citation type="journal article" date="2010" name="Stand. Genomic Sci.">
        <title>Non-contiguous finished genome sequence of Aminomonas paucivorans type strain (GLU-3).</title>
        <authorList>
            <person name="Pitluck S."/>
            <person name="Yasawong M."/>
            <person name="Held B."/>
            <person name="Lapidus A."/>
            <person name="Nolan M."/>
            <person name="Copeland A."/>
            <person name="Lucas S."/>
            <person name="Del Rio T.G."/>
            <person name="Tice H."/>
            <person name="Cheng J.F."/>
            <person name="Chertkov O."/>
            <person name="Goodwin L."/>
            <person name="Tapia R."/>
            <person name="Han C."/>
            <person name="Liolios K."/>
            <person name="Ivanova N."/>
            <person name="Mavromatis K."/>
            <person name="Ovchinnikova G."/>
            <person name="Pati A."/>
            <person name="Chen A."/>
            <person name="Palaniappan K."/>
            <person name="Land M."/>
            <person name="Hauser L."/>
            <person name="Chang Y.J."/>
            <person name="Jeffries C.D."/>
            <person name="Pukall R."/>
            <person name="Spring S."/>
            <person name="Rohde M."/>
            <person name="Sikorski J."/>
            <person name="Goker M."/>
            <person name="Woyke T."/>
            <person name="Bristow J."/>
            <person name="Eisen J.A."/>
            <person name="Markowitz V."/>
            <person name="Hugenholtz P."/>
            <person name="Kyrpides N.C."/>
            <person name="Klenk H.P."/>
        </authorList>
    </citation>
    <scope>NUCLEOTIDE SEQUENCE [LARGE SCALE GENOMIC DNA]</scope>
    <source>
        <strain evidence="11 12">DSM 12260</strain>
    </source>
</reference>
<proteinExistence type="inferred from homology"/>
<dbReference type="Pfam" id="PF02653">
    <property type="entry name" value="BPD_transp_2"/>
    <property type="match status" value="1"/>
</dbReference>
<name>E3CVD4_9BACT</name>
<evidence type="ECO:0000256" key="10">
    <source>
        <dbReference type="SAM" id="Phobius"/>
    </source>
</evidence>
<keyword evidence="5 10" id="KW-0812">Transmembrane</keyword>
<feature type="transmembrane region" description="Helical" evidence="10">
    <location>
        <begin position="59"/>
        <end position="81"/>
    </location>
</feature>
<dbReference type="PANTHER" id="PTHR11795:SF371">
    <property type="entry name" value="HIGH-AFFINITY BRANCHED-CHAIN AMINO ACID TRANSPORT SYSTEM PERMEASE PROTEIN LIVH"/>
    <property type="match status" value="1"/>
</dbReference>
<evidence type="ECO:0000313" key="12">
    <source>
        <dbReference type="Proteomes" id="UP000005096"/>
    </source>
</evidence>
<dbReference type="GO" id="GO:0015808">
    <property type="term" value="P:L-alanine transport"/>
    <property type="evidence" value="ECO:0007669"/>
    <property type="project" value="TreeGrafter"/>
</dbReference>
<feature type="transmembrane region" description="Helical" evidence="10">
    <location>
        <begin position="226"/>
        <end position="250"/>
    </location>
</feature>
<sequence>MFLQTLVTGLSIGGIYALMAVGYSLVFSVLNFSNFAHGAVIMLGAYMGLGLVSKLHAGLGLVVAGSMMGAGLLAVANEKLAYSLLRHRKAPSLYLMISAMGCAVFLENLVYATIGSRFYAYPEFFSRQTVPLFGGATVSLLDLGAFALSLVSIGGLHLFLTRTRTGVAIRAGVSDMTMCSLMGVNLDRLISVVFLLAGLFGGIAGVFLGIKYLVYPTMGWVTNKAYIAAVIGGLGSLPGALVGGLVLGVLETFVSTYVSSVMRDVFSFGLLIALLVCLPNGLFGRDASEKV</sequence>
<dbReference type="InterPro" id="IPR001851">
    <property type="entry name" value="ABC_transp_permease"/>
</dbReference>
<feature type="transmembrane region" description="Helical" evidence="10">
    <location>
        <begin position="34"/>
        <end position="53"/>
    </location>
</feature>
<feature type="transmembrane region" description="Helical" evidence="10">
    <location>
        <begin position="265"/>
        <end position="283"/>
    </location>
</feature>
<dbReference type="GO" id="GO:0042941">
    <property type="term" value="P:D-alanine transmembrane transport"/>
    <property type="evidence" value="ECO:0007669"/>
    <property type="project" value="TreeGrafter"/>
</dbReference>
<organism evidence="11 12">
    <name type="scientific">Aminomonas paucivorans DSM 12260</name>
    <dbReference type="NCBI Taxonomy" id="584708"/>
    <lineage>
        <taxon>Bacteria</taxon>
        <taxon>Thermotogati</taxon>
        <taxon>Synergistota</taxon>
        <taxon>Synergistia</taxon>
        <taxon>Synergistales</taxon>
        <taxon>Synergistaceae</taxon>
        <taxon>Aminomonas</taxon>
    </lineage>
</organism>
<dbReference type="EMBL" id="CM001022">
    <property type="protein sequence ID" value="EFQ23190.1"/>
    <property type="molecule type" value="Genomic_DNA"/>
</dbReference>
<protein>
    <submittedName>
        <fullName evidence="11">Amino acid/amide ABC transporter membrane protein 1, HAAT family</fullName>
    </submittedName>
</protein>
<evidence type="ECO:0000256" key="2">
    <source>
        <dbReference type="ARBA" id="ARBA00022448"/>
    </source>
</evidence>
<gene>
    <name evidence="11" type="ORF">Apau_0762</name>
</gene>
<feature type="transmembrane region" description="Helical" evidence="10">
    <location>
        <begin position="192"/>
        <end position="214"/>
    </location>
</feature>
<keyword evidence="3" id="KW-1003">Cell membrane</keyword>
<evidence type="ECO:0000256" key="1">
    <source>
        <dbReference type="ARBA" id="ARBA00004651"/>
    </source>
</evidence>
<evidence type="ECO:0000256" key="8">
    <source>
        <dbReference type="ARBA" id="ARBA00023136"/>
    </source>
</evidence>
<dbReference type="GO" id="GO:0015190">
    <property type="term" value="F:L-leucine transmembrane transporter activity"/>
    <property type="evidence" value="ECO:0007669"/>
    <property type="project" value="TreeGrafter"/>
</dbReference>
<evidence type="ECO:0000256" key="9">
    <source>
        <dbReference type="ARBA" id="ARBA00037998"/>
    </source>
</evidence>
<dbReference type="Proteomes" id="UP000005096">
    <property type="component" value="Chromosome"/>
</dbReference>
<evidence type="ECO:0000256" key="5">
    <source>
        <dbReference type="ARBA" id="ARBA00022692"/>
    </source>
</evidence>